<evidence type="ECO:0000313" key="4">
    <source>
        <dbReference type="Proteomes" id="UP000183832"/>
    </source>
</evidence>
<gene>
    <name evidence="3" type="ORF">CLUMA_CG019784</name>
</gene>
<feature type="signal peptide" evidence="2">
    <location>
        <begin position="1"/>
        <end position="23"/>
    </location>
</feature>
<feature type="chain" id="PRO_5013380453" evidence="2">
    <location>
        <begin position="24"/>
        <end position="172"/>
    </location>
</feature>
<organism evidence="3 4">
    <name type="scientific">Clunio marinus</name>
    <dbReference type="NCBI Taxonomy" id="568069"/>
    <lineage>
        <taxon>Eukaryota</taxon>
        <taxon>Metazoa</taxon>
        <taxon>Ecdysozoa</taxon>
        <taxon>Arthropoda</taxon>
        <taxon>Hexapoda</taxon>
        <taxon>Insecta</taxon>
        <taxon>Pterygota</taxon>
        <taxon>Neoptera</taxon>
        <taxon>Endopterygota</taxon>
        <taxon>Diptera</taxon>
        <taxon>Nematocera</taxon>
        <taxon>Chironomoidea</taxon>
        <taxon>Chironomidae</taxon>
        <taxon>Clunio</taxon>
    </lineage>
</organism>
<feature type="compositionally biased region" description="Low complexity" evidence="1">
    <location>
        <begin position="58"/>
        <end position="74"/>
    </location>
</feature>
<dbReference type="AlphaFoldDB" id="A0A1J1J586"/>
<keyword evidence="2" id="KW-0732">Signal</keyword>
<proteinExistence type="predicted"/>
<evidence type="ECO:0000313" key="3">
    <source>
        <dbReference type="EMBL" id="CRL06630.1"/>
    </source>
</evidence>
<evidence type="ECO:0000256" key="2">
    <source>
        <dbReference type="SAM" id="SignalP"/>
    </source>
</evidence>
<name>A0A1J1J586_9DIPT</name>
<accession>A0A1J1J586</accession>
<reference evidence="3 4" key="1">
    <citation type="submission" date="2015-04" db="EMBL/GenBank/DDBJ databases">
        <authorList>
            <person name="Syromyatnikov M.Y."/>
            <person name="Popov V.N."/>
        </authorList>
    </citation>
    <scope>NUCLEOTIDE SEQUENCE [LARGE SCALE GENOMIC DNA]</scope>
</reference>
<dbReference type="EMBL" id="CVRI01000067">
    <property type="protein sequence ID" value="CRL06630.1"/>
    <property type="molecule type" value="Genomic_DNA"/>
</dbReference>
<sequence>MNSYLILLKNILIIILSLDETCNIKIEQIVDHFKTNSSIPQLEWQNINTDSFEDLNGSTNSPLPSLESSEESSTSNAVDIKDSLNSVSKAILSDLVKTSGFKTFLGAPRPEPQPSPSDDESDDDKILEDCPIDCWGQYVDIEGDCYKECPDDKFLVFFVIDLNTVNCCCGLY</sequence>
<evidence type="ECO:0000256" key="1">
    <source>
        <dbReference type="SAM" id="MobiDB-lite"/>
    </source>
</evidence>
<keyword evidence="4" id="KW-1185">Reference proteome</keyword>
<feature type="region of interest" description="Disordered" evidence="1">
    <location>
        <begin position="104"/>
        <end position="124"/>
    </location>
</feature>
<protein>
    <submittedName>
        <fullName evidence="3">CLUMA_CG019784, isoform A</fullName>
    </submittedName>
</protein>
<feature type="region of interest" description="Disordered" evidence="1">
    <location>
        <begin position="53"/>
        <end position="74"/>
    </location>
</feature>
<dbReference type="Proteomes" id="UP000183832">
    <property type="component" value="Unassembled WGS sequence"/>
</dbReference>